<name>A0ABW3K004_9BACT</name>
<accession>A0ABW3K004</accession>
<dbReference type="RefSeq" id="WP_377578138.1">
    <property type="nucleotide sequence ID" value="NZ_JBHTKA010000001.1"/>
</dbReference>
<organism evidence="2 3">
    <name type="scientific">Ohtaekwangia kribbensis</name>
    <dbReference type="NCBI Taxonomy" id="688913"/>
    <lineage>
        <taxon>Bacteria</taxon>
        <taxon>Pseudomonadati</taxon>
        <taxon>Bacteroidota</taxon>
        <taxon>Cytophagia</taxon>
        <taxon>Cytophagales</taxon>
        <taxon>Fulvivirgaceae</taxon>
        <taxon>Ohtaekwangia</taxon>
    </lineage>
</organism>
<keyword evidence="3" id="KW-1185">Reference proteome</keyword>
<dbReference type="InterPro" id="IPR026444">
    <property type="entry name" value="Secre_tail"/>
</dbReference>
<dbReference type="NCBIfam" id="TIGR04183">
    <property type="entry name" value="Por_Secre_tail"/>
    <property type="match status" value="1"/>
</dbReference>
<comment type="caution">
    <text evidence="2">The sequence shown here is derived from an EMBL/GenBank/DDBJ whole genome shotgun (WGS) entry which is preliminary data.</text>
</comment>
<reference evidence="3" key="1">
    <citation type="journal article" date="2019" name="Int. J. Syst. Evol. Microbiol.">
        <title>The Global Catalogue of Microorganisms (GCM) 10K type strain sequencing project: providing services to taxonomists for standard genome sequencing and annotation.</title>
        <authorList>
            <consortium name="The Broad Institute Genomics Platform"/>
            <consortium name="The Broad Institute Genome Sequencing Center for Infectious Disease"/>
            <person name="Wu L."/>
            <person name="Ma J."/>
        </authorList>
    </citation>
    <scope>NUCLEOTIDE SEQUENCE [LARGE SCALE GENOMIC DNA]</scope>
    <source>
        <strain evidence="3">CCUG 58938</strain>
    </source>
</reference>
<evidence type="ECO:0000313" key="2">
    <source>
        <dbReference type="EMBL" id="MFD0999529.1"/>
    </source>
</evidence>
<dbReference type="EMBL" id="JBHTKA010000001">
    <property type="protein sequence ID" value="MFD0999529.1"/>
    <property type="molecule type" value="Genomic_DNA"/>
</dbReference>
<gene>
    <name evidence="2" type="ORF">ACFQ21_09435</name>
</gene>
<feature type="domain" description="Secretion system C-terminal sorting" evidence="1">
    <location>
        <begin position="156"/>
        <end position="232"/>
    </location>
</feature>
<protein>
    <submittedName>
        <fullName evidence="2">T9SS type A sorting domain-containing protein</fullName>
    </submittedName>
</protein>
<dbReference type="Proteomes" id="UP001597112">
    <property type="component" value="Unassembled WGS sequence"/>
</dbReference>
<dbReference type="Pfam" id="PF18962">
    <property type="entry name" value="Por_Secre_tail"/>
    <property type="match status" value="1"/>
</dbReference>
<evidence type="ECO:0000313" key="3">
    <source>
        <dbReference type="Proteomes" id="UP001597112"/>
    </source>
</evidence>
<evidence type="ECO:0000259" key="1">
    <source>
        <dbReference type="Pfam" id="PF18962"/>
    </source>
</evidence>
<sequence length="234" mass="26514">MRRLLLLAIIITLSRFSYGQGFEIVGLQETHAGLIGETIKAPVRFKNTTEKTLTLIIRRVDAQIGSTQKSYFCHDNNCLDQKTEDYILKVEPGQTLSGFQIALEAGLVSGESTVRYVVFSRSNPTLALDFAVNFTVTEKPEKQNLYSSSFINLHDVYPNPVTDYAFVEYKILNEQVKAKIIMHNLLGNAVGDYPLPYSENRVRIRVDDLSAGIYFYTLYLDNEGVMTRKLIVKK</sequence>
<proteinExistence type="predicted"/>